<dbReference type="RefSeq" id="XP_033528882.1">
    <property type="nucleotide sequence ID" value="XM_033667091.1"/>
</dbReference>
<dbReference type="EMBL" id="ML977497">
    <property type="protein sequence ID" value="KAF2134495.1"/>
    <property type="molecule type" value="Genomic_DNA"/>
</dbReference>
<reference evidence="1" key="1">
    <citation type="journal article" date="2020" name="Stud. Mycol.">
        <title>101 Dothideomycetes genomes: a test case for predicting lifestyles and emergence of pathogens.</title>
        <authorList>
            <person name="Haridas S."/>
            <person name="Albert R."/>
            <person name="Binder M."/>
            <person name="Bloem J."/>
            <person name="Labutti K."/>
            <person name="Salamov A."/>
            <person name="Andreopoulos B."/>
            <person name="Baker S."/>
            <person name="Barry K."/>
            <person name="Bills G."/>
            <person name="Bluhm B."/>
            <person name="Cannon C."/>
            <person name="Castanera R."/>
            <person name="Culley D."/>
            <person name="Daum C."/>
            <person name="Ezra D."/>
            <person name="Gonzalez J."/>
            <person name="Henrissat B."/>
            <person name="Kuo A."/>
            <person name="Liang C."/>
            <person name="Lipzen A."/>
            <person name="Lutzoni F."/>
            <person name="Magnuson J."/>
            <person name="Mondo S."/>
            <person name="Nolan M."/>
            <person name="Ohm R."/>
            <person name="Pangilinan J."/>
            <person name="Park H.-J."/>
            <person name="Ramirez L."/>
            <person name="Alfaro M."/>
            <person name="Sun H."/>
            <person name="Tritt A."/>
            <person name="Yoshinaga Y."/>
            <person name="Zwiers L.-H."/>
            <person name="Turgeon B."/>
            <person name="Goodwin S."/>
            <person name="Spatafora J."/>
            <person name="Crous P."/>
            <person name="Grigoriev I."/>
        </authorList>
    </citation>
    <scope>NUCLEOTIDE SEQUENCE</scope>
    <source>
        <strain evidence="1">CBS 119687</strain>
    </source>
</reference>
<dbReference type="OrthoDB" id="3800024at2759"/>
<sequence length="470" mass="54703">MIREITITNATPEYRQYLNGVSMLFSKLTSLSQLNWNGSLNVPDILLETLSGQFPKAALTIRVRQPDIHGAAGLEQPLRFIGNFLAGSQLTVLHLCQATGNRLYSDFKTDLMAMLTRNRVLRKLYIHSELDRIQEFPEMLDCFRGKELPKLQGLWIYLKNRQLFTKHELFLWGAQGGWEDLTYLYLFHSHHMLAFLGQAPRLTNLSLSPRQQANIAQLETFLDDNDYNPLFDCLKSLTFRGSTFSNNLARRHLVPWCMLERLPKLMKLEIHRMSFVSGSPGPLLQTPDVQDVIEIRRLCPELTSLSMDLTLQNRSADWPYDILLEVTRFEKLTHVVFYLHILDSKIARASVNEFTCFSALTQMIDEMKLMDSPSPLALTVGFKVVRPWNIMESNWNIPDYRFTIRRRGDWRSILVHNQAGQKKNPDCLDKITTDELVARRKIQFSRWFGVDSKGYQKEIQRRYRDDRPET</sequence>
<protein>
    <recommendedName>
        <fullName evidence="3">F-box domain-containing protein</fullName>
    </recommendedName>
</protein>
<evidence type="ECO:0000313" key="2">
    <source>
        <dbReference type="Proteomes" id="UP000799771"/>
    </source>
</evidence>
<dbReference type="AlphaFoldDB" id="A0A6A6AU61"/>
<accession>A0A6A6AU61</accession>
<dbReference type="GeneID" id="54407523"/>
<evidence type="ECO:0000313" key="1">
    <source>
        <dbReference type="EMBL" id="KAF2134495.1"/>
    </source>
</evidence>
<name>A0A6A6AU61_9PLEO</name>
<gene>
    <name evidence="1" type="ORF">P153DRAFT_362262</name>
</gene>
<organism evidence="1 2">
    <name type="scientific">Dothidotthia symphoricarpi CBS 119687</name>
    <dbReference type="NCBI Taxonomy" id="1392245"/>
    <lineage>
        <taxon>Eukaryota</taxon>
        <taxon>Fungi</taxon>
        <taxon>Dikarya</taxon>
        <taxon>Ascomycota</taxon>
        <taxon>Pezizomycotina</taxon>
        <taxon>Dothideomycetes</taxon>
        <taxon>Pleosporomycetidae</taxon>
        <taxon>Pleosporales</taxon>
        <taxon>Dothidotthiaceae</taxon>
        <taxon>Dothidotthia</taxon>
    </lineage>
</organism>
<dbReference type="SUPFAM" id="SSF52047">
    <property type="entry name" value="RNI-like"/>
    <property type="match status" value="1"/>
</dbReference>
<evidence type="ECO:0008006" key="3">
    <source>
        <dbReference type="Google" id="ProtNLM"/>
    </source>
</evidence>
<proteinExistence type="predicted"/>
<dbReference type="InterPro" id="IPR032675">
    <property type="entry name" value="LRR_dom_sf"/>
</dbReference>
<dbReference type="Gene3D" id="3.80.10.10">
    <property type="entry name" value="Ribonuclease Inhibitor"/>
    <property type="match status" value="1"/>
</dbReference>
<keyword evidence="2" id="KW-1185">Reference proteome</keyword>
<dbReference type="Proteomes" id="UP000799771">
    <property type="component" value="Unassembled WGS sequence"/>
</dbReference>